<dbReference type="Gene3D" id="3.40.50.150">
    <property type="entry name" value="Vaccinia Virus protein VP39"/>
    <property type="match status" value="1"/>
</dbReference>
<keyword evidence="2" id="KW-1185">Reference proteome</keyword>
<proteinExistence type="predicted"/>
<protein>
    <recommendedName>
        <fullName evidence="3">Methyltransferase domain-containing protein</fullName>
    </recommendedName>
</protein>
<gene>
    <name evidence="1" type="ORF">HK100_003965</name>
</gene>
<dbReference type="InterPro" id="IPR029063">
    <property type="entry name" value="SAM-dependent_MTases_sf"/>
</dbReference>
<name>A0AAD5SZB5_9FUNG</name>
<dbReference type="EMBL" id="JADGJH010002025">
    <property type="protein sequence ID" value="KAJ3104998.1"/>
    <property type="molecule type" value="Genomic_DNA"/>
</dbReference>
<dbReference type="Proteomes" id="UP001211907">
    <property type="component" value="Unassembled WGS sequence"/>
</dbReference>
<dbReference type="AlphaFoldDB" id="A0AAD5SZB5"/>
<evidence type="ECO:0008006" key="3">
    <source>
        <dbReference type="Google" id="ProtNLM"/>
    </source>
</evidence>
<accession>A0AAD5SZB5</accession>
<evidence type="ECO:0000313" key="1">
    <source>
        <dbReference type="EMBL" id="KAJ3104998.1"/>
    </source>
</evidence>
<evidence type="ECO:0000313" key="2">
    <source>
        <dbReference type="Proteomes" id="UP001211907"/>
    </source>
</evidence>
<dbReference type="SUPFAM" id="SSF53335">
    <property type="entry name" value="S-adenosyl-L-methionine-dependent methyltransferases"/>
    <property type="match status" value="1"/>
</dbReference>
<sequence>MGPNQSNTIKSALTASVQTNQISINSPQLPVSSAASKSASAAELAAAKINKLQAKVWNPNSPESWEPDMRGYHAVKGSDYTLPSDVIEQNRLELQHHIFRARFEGDIVCPEAKELVQLDGSKILDVGCAKGFWLESVRKENPFSEYHGVDIAENLATELSGNEPINIKFGNVLDRLPCEKFFYFHR</sequence>
<reference evidence="1" key="1">
    <citation type="submission" date="2020-05" db="EMBL/GenBank/DDBJ databases">
        <title>Phylogenomic resolution of chytrid fungi.</title>
        <authorList>
            <person name="Stajich J.E."/>
            <person name="Amses K."/>
            <person name="Simmons R."/>
            <person name="Seto K."/>
            <person name="Myers J."/>
            <person name="Bonds A."/>
            <person name="Quandt C.A."/>
            <person name="Barry K."/>
            <person name="Liu P."/>
            <person name="Grigoriev I."/>
            <person name="Longcore J.E."/>
            <person name="James T.Y."/>
        </authorList>
    </citation>
    <scope>NUCLEOTIDE SEQUENCE</scope>
    <source>
        <strain evidence="1">JEL0513</strain>
    </source>
</reference>
<comment type="caution">
    <text evidence="1">The sequence shown here is derived from an EMBL/GenBank/DDBJ whole genome shotgun (WGS) entry which is preliminary data.</text>
</comment>
<organism evidence="1 2">
    <name type="scientific">Physocladia obscura</name>
    <dbReference type="NCBI Taxonomy" id="109957"/>
    <lineage>
        <taxon>Eukaryota</taxon>
        <taxon>Fungi</taxon>
        <taxon>Fungi incertae sedis</taxon>
        <taxon>Chytridiomycota</taxon>
        <taxon>Chytridiomycota incertae sedis</taxon>
        <taxon>Chytridiomycetes</taxon>
        <taxon>Chytridiales</taxon>
        <taxon>Chytriomycetaceae</taxon>
        <taxon>Physocladia</taxon>
    </lineage>
</organism>